<accession>A0A1A7QZS4</accession>
<gene>
    <name evidence="3" type="ORF">LX77_03547</name>
</gene>
<evidence type="ECO:0000313" key="3">
    <source>
        <dbReference type="EMBL" id="RAJ19303.1"/>
    </source>
</evidence>
<name>A0A1A7QZS4_9FLAO</name>
<evidence type="ECO:0000256" key="2">
    <source>
        <dbReference type="SAM" id="SignalP"/>
    </source>
</evidence>
<protein>
    <submittedName>
        <fullName evidence="3">Putative secreted protein (Por secretion system target)</fullName>
    </submittedName>
</protein>
<evidence type="ECO:0000313" key="4">
    <source>
        <dbReference type="Proteomes" id="UP000248987"/>
    </source>
</evidence>
<dbReference type="STRING" id="49280.A9996_13570"/>
<dbReference type="RefSeq" id="WP_066436063.1">
    <property type="nucleotide sequence ID" value="NZ_LZRN01000031.1"/>
</dbReference>
<dbReference type="OrthoDB" id="2582440at2"/>
<dbReference type="Proteomes" id="UP000248987">
    <property type="component" value="Unassembled WGS sequence"/>
</dbReference>
<sequence>MNLKTTLSLFFIFCFCFLAKSQIVNKGVLKIGSGTIVSFQDEYTNATTGNHVSDGNFYLNNNFINHGLTSASAGTTYFKSATNSVLAITGDSQKVNFYNLEIDVTAPSKKGVSVADEFRLEVANALLFKSGDLRMVGNSQLIQVHAGANKNTVVSGKLLIDQQGTSSPYQYDYWSSPVNNGGTFSIGGGKFDGSDAAINPFNPTAIQVGSGSPYNGLPSTIDVPGNVIEALTVNKRWLYQYAKGSGAYSEWIALNASSALMPGEGYTMKGPDAVTSDQNYVFYGAPNSGDYNFPITAGENILLGNPYPSDFNAESFISDNLSVLDVLYFWVDGGTTSHYLSDYFGGYATKNLTGGTVPSVASPLIAGVGTAGNITAPTRYVPIGKAFFIEAKGTGTINFKNTQRVFEVENAKASQKNAEQSLENSKVLNDANQYIRVGYRNPEGFHRQLLLGFLPNTTADLNHNAGYDAIQFRTRADDMFFVIEGNATKRYTIQGVNRFSEAMEFPIGLIISETGTHQLMIDAQENFSDTVYLKDNVLNVTHNLTESKFDISLPLGEHLNRYSLVFQPAGTLATATPDLENTVVFYNGNNQIVVTKPSHLEVKSIDIYNVVGQHILTISENLNNQSNISIPFNKSQGVYIVVLNTETSKKSTKILKY</sequence>
<organism evidence="3 4">
    <name type="scientific">Gelidibacter algens</name>
    <dbReference type="NCBI Taxonomy" id="49280"/>
    <lineage>
        <taxon>Bacteria</taxon>
        <taxon>Pseudomonadati</taxon>
        <taxon>Bacteroidota</taxon>
        <taxon>Flavobacteriia</taxon>
        <taxon>Flavobacteriales</taxon>
        <taxon>Flavobacteriaceae</taxon>
        <taxon>Gelidibacter</taxon>
    </lineage>
</organism>
<feature type="signal peptide" evidence="2">
    <location>
        <begin position="1"/>
        <end position="26"/>
    </location>
</feature>
<feature type="chain" id="PRO_5030025443" evidence="2">
    <location>
        <begin position="27"/>
        <end position="657"/>
    </location>
</feature>
<keyword evidence="4" id="KW-1185">Reference proteome</keyword>
<evidence type="ECO:0000256" key="1">
    <source>
        <dbReference type="ARBA" id="ARBA00022729"/>
    </source>
</evidence>
<reference evidence="3 4" key="1">
    <citation type="submission" date="2018-06" db="EMBL/GenBank/DDBJ databases">
        <title>Genomic Encyclopedia of Archaeal and Bacterial Type Strains, Phase II (KMG-II): from individual species to whole genera.</title>
        <authorList>
            <person name="Goeker M."/>
        </authorList>
    </citation>
    <scope>NUCLEOTIDE SEQUENCE [LARGE SCALE GENOMIC DNA]</scope>
    <source>
        <strain evidence="3 4">DSM 12408</strain>
    </source>
</reference>
<dbReference type="InterPro" id="IPR026444">
    <property type="entry name" value="Secre_tail"/>
</dbReference>
<dbReference type="NCBIfam" id="TIGR04183">
    <property type="entry name" value="Por_Secre_tail"/>
    <property type="match status" value="1"/>
</dbReference>
<dbReference type="EMBL" id="QLLQ01000021">
    <property type="protein sequence ID" value="RAJ19303.1"/>
    <property type="molecule type" value="Genomic_DNA"/>
</dbReference>
<dbReference type="AlphaFoldDB" id="A0A1A7QZS4"/>
<comment type="caution">
    <text evidence="3">The sequence shown here is derived from an EMBL/GenBank/DDBJ whole genome shotgun (WGS) entry which is preliminary data.</text>
</comment>
<dbReference type="NCBIfam" id="NF033708">
    <property type="entry name" value="T9SS_Cterm_ChiA"/>
    <property type="match status" value="1"/>
</dbReference>
<keyword evidence="1 2" id="KW-0732">Signal</keyword>
<proteinExistence type="predicted"/>